<dbReference type="Pfam" id="PF00571">
    <property type="entry name" value="CBS"/>
    <property type="match status" value="2"/>
</dbReference>
<dbReference type="InterPro" id="IPR036318">
    <property type="entry name" value="FAD-bd_PCMH-like_sf"/>
</dbReference>
<sequence>MAEPDKRNANDKPHWLERLTHFLLREPEDREQLIEQLHTAYENSVLDADALAMIEGVLQVSEMQVRDIMIPRSQMDVIDITDPPEKFIPFVIEAAHSRFPVIDENKDDVIGILLAKDLLKFYSGKDFNVREMLRPAVFIPESKRLNVLLKEFRSNRNHIAIVVDEYGGVAGMVTIEDVLEQIVGDIEDEFDEDENEDNIIQDSHGRYRVKALTEISDVNEILGTQLSDEEFSTIGGLVVSKFQHMPKRGEEVSFDNLKVTVLRADSRRVHSLLVEVLPPAGDLPED</sequence>
<evidence type="ECO:0000256" key="9">
    <source>
        <dbReference type="PROSITE-ProRule" id="PRU00703"/>
    </source>
</evidence>
<comment type="similarity">
    <text evidence="1">Belongs to the UPF0053 family.</text>
</comment>
<dbReference type="FunFam" id="3.10.580.10:FF:000002">
    <property type="entry name" value="Magnesium/cobalt efflux protein CorC"/>
    <property type="match status" value="1"/>
</dbReference>
<dbReference type="STRING" id="265072.Mfla_0648"/>
<dbReference type="SMART" id="SM01091">
    <property type="entry name" value="CorC_HlyC"/>
    <property type="match status" value="1"/>
</dbReference>
<keyword evidence="2" id="KW-0813">Transport</keyword>
<dbReference type="Pfam" id="PF21917">
    <property type="entry name" value="NMB0537_N"/>
    <property type="match status" value="1"/>
</dbReference>
<feature type="domain" description="CBS" evidence="10">
    <location>
        <begin position="132"/>
        <end position="189"/>
    </location>
</feature>
<dbReference type="Gene3D" id="3.30.465.10">
    <property type="match status" value="1"/>
</dbReference>
<evidence type="ECO:0000256" key="2">
    <source>
        <dbReference type="ARBA" id="ARBA00022448"/>
    </source>
</evidence>
<dbReference type="OrthoDB" id="9798188at2"/>
<name>Q1H3L9_METFK</name>
<keyword evidence="3" id="KW-0677">Repeat</keyword>
<dbReference type="InterPro" id="IPR005170">
    <property type="entry name" value="Transptr-assoc_dom"/>
</dbReference>
<dbReference type="GO" id="GO:0005886">
    <property type="term" value="C:plasma membrane"/>
    <property type="evidence" value="ECO:0007669"/>
    <property type="project" value="TreeGrafter"/>
</dbReference>
<dbReference type="RefSeq" id="WP_011479015.1">
    <property type="nucleotide sequence ID" value="NC_007947.1"/>
</dbReference>
<evidence type="ECO:0000256" key="4">
    <source>
        <dbReference type="ARBA" id="ARBA00022842"/>
    </source>
</evidence>
<evidence type="ECO:0000256" key="8">
    <source>
        <dbReference type="ARBA" id="ARBA00040729"/>
    </source>
</evidence>
<dbReference type="SUPFAM" id="SSF56176">
    <property type="entry name" value="FAD-binding/transporter-associated domain-like"/>
    <property type="match status" value="1"/>
</dbReference>
<organism evidence="11 12">
    <name type="scientific">Methylobacillus flagellatus (strain ATCC 51484 / DSM 6875 / VKM B-1610 / KT)</name>
    <dbReference type="NCBI Taxonomy" id="265072"/>
    <lineage>
        <taxon>Bacteria</taxon>
        <taxon>Pseudomonadati</taxon>
        <taxon>Pseudomonadota</taxon>
        <taxon>Betaproteobacteria</taxon>
        <taxon>Nitrosomonadales</taxon>
        <taxon>Methylophilaceae</taxon>
        <taxon>Methylobacillus</taxon>
    </lineage>
</organism>
<dbReference type="SUPFAM" id="SSF54631">
    <property type="entry name" value="CBS-domain pair"/>
    <property type="match status" value="1"/>
</dbReference>
<dbReference type="EMBL" id="CP000284">
    <property type="protein sequence ID" value="ABE48918.1"/>
    <property type="molecule type" value="Genomic_DNA"/>
</dbReference>
<accession>Q1H3L9</accession>
<protein>
    <recommendedName>
        <fullName evidence="8">Magnesium and cobalt efflux protein CorC</fullName>
    </recommendedName>
</protein>
<dbReference type="SMART" id="SM00116">
    <property type="entry name" value="CBS"/>
    <property type="match status" value="2"/>
</dbReference>
<dbReference type="Pfam" id="PF03471">
    <property type="entry name" value="CorC_HlyC"/>
    <property type="match status" value="1"/>
</dbReference>
<feature type="domain" description="CBS" evidence="10">
    <location>
        <begin position="69"/>
        <end position="131"/>
    </location>
</feature>
<keyword evidence="6" id="KW-0170">Cobalt</keyword>
<keyword evidence="5 9" id="KW-0129">CBS domain</keyword>
<evidence type="ECO:0000256" key="7">
    <source>
        <dbReference type="ARBA" id="ARBA00037273"/>
    </source>
</evidence>
<dbReference type="PANTHER" id="PTHR22777">
    <property type="entry name" value="HEMOLYSIN-RELATED"/>
    <property type="match status" value="1"/>
</dbReference>
<dbReference type="eggNOG" id="COG4535">
    <property type="taxonomic scope" value="Bacteria"/>
</dbReference>
<dbReference type="HOGENOM" id="CLU_015237_3_0_4"/>
<dbReference type="Gene3D" id="3.10.580.10">
    <property type="entry name" value="CBS-domain"/>
    <property type="match status" value="1"/>
</dbReference>
<gene>
    <name evidence="11" type="ordered locus">Mfla_0648</name>
</gene>
<keyword evidence="4" id="KW-0460">Magnesium</keyword>
<evidence type="ECO:0000256" key="1">
    <source>
        <dbReference type="ARBA" id="ARBA00006337"/>
    </source>
</evidence>
<dbReference type="InterPro" id="IPR054115">
    <property type="entry name" value="CorC_N"/>
</dbReference>
<dbReference type="Proteomes" id="UP000002440">
    <property type="component" value="Chromosome"/>
</dbReference>
<comment type="function">
    <text evidence="7">Plays a role in the transport of magnesium and cobalt ions.</text>
</comment>
<evidence type="ECO:0000313" key="12">
    <source>
        <dbReference type="Proteomes" id="UP000002440"/>
    </source>
</evidence>
<dbReference type="InterPro" id="IPR000644">
    <property type="entry name" value="CBS_dom"/>
</dbReference>
<reference evidence="11 12" key="1">
    <citation type="submission" date="2006-03" db="EMBL/GenBank/DDBJ databases">
        <title>Complete sequence of Methylobacillus flagellatus KT.</title>
        <authorList>
            <consortium name="US DOE Joint Genome Institute"/>
            <person name="Copeland A."/>
            <person name="Lucas S."/>
            <person name="Lapidus A."/>
            <person name="Barry K."/>
            <person name="Detter J.C."/>
            <person name="Glavina del Rio T."/>
            <person name="Hammon N."/>
            <person name="Israni S."/>
            <person name="Dalin E."/>
            <person name="Tice H."/>
            <person name="Pitluck S."/>
            <person name="Brettin T."/>
            <person name="Bruce D."/>
            <person name="Han C."/>
            <person name="Tapia R."/>
            <person name="Saunders E."/>
            <person name="Gilna P."/>
            <person name="Schmutz J."/>
            <person name="Larimer F."/>
            <person name="Land M."/>
            <person name="Kyrpides N."/>
            <person name="Anderson I."/>
            <person name="Richardson P."/>
        </authorList>
    </citation>
    <scope>NUCLEOTIDE SEQUENCE [LARGE SCALE GENOMIC DNA]</scope>
    <source>
        <strain evidence="12">KT / ATCC 51484 / DSM 6875</strain>
    </source>
</reference>
<dbReference type="InterPro" id="IPR044751">
    <property type="entry name" value="Ion_transp-like_CBS"/>
</dbReference>
<dbReference type="GO" id="GO:0050660">
    <property type="term" value="F:flavin adenine dinucleotide binding"/>
    <property type="evidence" value="ECO:0007669"/>
    <property type="project" value="InterPro"/>
</dbReference>
<dbReference type="InterPro" id="IPR016169">
    <property type="entry name" value="FAD-bd_PCMH_sub2"/>
</dbReference>
<dbReference type="AlphaFoldDB" id="Q1H3L9"/>
<dbReference type="PROSITE" id="PS51371">
    <property type="entry name" value="CBS"/>
    <property type="match status" value="2"/>
</dbReference>
<keyword evidence="12" id="KW-1185">Reference proteome</keyword>
<dbReference type="InterPro" id="IPR046342">
    <property type="entry name" value="CBS_dom_sf"/>
</dbReference>
<proteinExistence type="inferred from homology"/>
<dbReference type="CDD" id="cd04590">
    <property type="entry name" value="CBS_pair_CorC_HlyC_assoc"/>
    <property type="match status" value="1"/>
</dbReference>
<evidence type="ECO:0000256" key="6">
    <source>
        <dbReference type="ARBA" id="ARBA00023285"/>
    </source>
</evidence>
<evidence type="ECO:0000256" key="5">
    <source>
        <dbReference type="ARBA" id="ARBA00023122"/>
    </source>
</evidence>
<evidence type="ECO:0000256" key="3">
    <source>
        <dbReference type="ARBA" id="ARBA00022737"/>
    </source>
</evidence>
<evidence type="ECO:0000259" key="10">
    <source>
        <dbReference type="PROSITE" id="PS51371"/>
    </source>
</evidence>
<dbReference type="PANTHER" id="PTHR22777:SF27">
    <property type="entry name" value="MAGNESIUM AND COBALT EFFLUX PROTEIN CORC"/>
    <property type="match status" value="1"/>
</dbReference>
<dbReference type="KEGG" id="mfa:Mfla_0648"/>
<evidence type="ECO:0000313" key="11">
    <source>
        <dbReference type="EMBL" id="ABE48918.1"/>
    </source>
</evidence>